<reference evidence="7" key="1">
    <citation type="submission" date="2013-02" db="EMBL/GenBank/DDBJ databases">
        <authorList>
            <person name="Hughes D."/>
        </authorList>
    </citation>
    <scope>NUCLEOTIDE SEQUENCE</scope>
    <source>
        <strain>Durham</strain>
        <strain evidence="7">NC isolate 2 -- Noor lab</strain>
    </source>
</reference>
<keyword evidence="4" id="KW-0697">Rotamase</keyword>
<evidence type="ECO:0000256" key="4">
    <source>
        <dbReference type="PROSITE-ProRule" id="PRU00277"/>
    </source>
</evidence>
<accession>T1GG85</accession>
<evidence type="ECO:0000256" key="1">
    <source>
        <dbReference type="ARBA" id="ARBA00009648"/>
    </source>
</evidence>
<dbReference type="Proteomes" id="UP000015102">
    <property type="component" value="Unassembled WGS sequence"/>
</dbReference>
<dbReference type="SUPFAM" id="SSF54534">
    <property type="entry name" value="FKBP-like"/>
    <property type="match status" value="1"/>
</dbReference>
<reference evidence="6" key="2">
    <citation type="submission" date="2015-06" db="UniProtKB">
        <authorList>
            <consortium name="EnsemblMetazoa"/>
        </authorList>
    </citation>
    <scope>IDENTIFICATION</scope>
</reference>
<keyword evidence="4" id="KW-0413">Isomerase</keyword>
<dbReference type="EC" id="5.2.1.8" evidence="4"/>
<dbReference type="EMBL" id="CAQQ02194750">
    <property type="status" value="NOT_ANNOTATED_CDS"/>
    <property type="molecule type" value="Genomic_DNA"/>
</dbReference>
<dbReference type="AlphaFoldDB" id="T1GG85"/>
<evidence type="ECO:0000313" key="7">
    <source>
        <dbReference type="Proteomes" id="UP000015102"/>
    </source>
</evidence>
<keyword evidence="2" id="KW-0677">Repeat</keyword>
<dbReference type="InterPro" id="IPR001179">
    <property type="entry name" value="PPIase_FKBP_dom"/>
</dbReference>
<feature type="domain" description="PPIase FKBP-type" evidence="5">
    <location>
        <begin position="91"/>
        <end position="180"/>
    </location>
</feature>
<dbReference type="InterPro" id="IPR046357">
    <property type="entry name" value="PPIase_dom_sf"/>
</dbReference>
<dbReference type="Pfam" id="PF00254">
    <property type="entry name" value="FKBP_C"/>
    <property type="match status" value="1"/>
</dbReference>
<comment type="similarity">
    <text evidence="1">Belongs to the FKBP6 family.</text>
</comment>
<dbReference type="OMA" id="RGTKFEF"/>
<name>T1GG85_MEGSC</name>
<keyword evidence="7" id="KW-1185">Reference proteome</keyword>
<dbReference type="STRING" id="36166.T1GG85"/>
<dbReference type="GO" id="GO:0005737">
    <property type="term" value="C:cytoplasm"/>
    <property type="evidence" value="ECO:0007669"/>
    <property type="project" value="TreeGrafter"/>
</dbReference>
<dbReference type="PROSITE" id="PS50059">
    <property type="entry name" value="FKBP_PPIASE"/>
    <property type="match status" value="1"/>
</dbReference>
<evidence type="ECO:0000313" key="6">
    <source>
        <dbReference type="EnsemblMetazoa" id="MESCA002397-PA"/>
    </source>
</evidence>
<dbReference type="SUPFAM" id="SSF48452">
    <property type="entry name" value="TPR-like"/>
    <property type="match status" value="1"/>
</dbReference>
<dbReference type="GO" id="GO:0034587">
    <property type="term" value="P:piRNA processing"/>
    <property type="evidence" value="ECO:0007669"/>
    <property type="project" value="TreeGrafter"/>
</dbReference>
<evidence type="ECO:0000256" key="2">
    <source>
        <dbReference type="ARBA" id="ARBA00022737"/>
    </source>
</evidence>
<dbReference type="GO" id="GO:0003755">
    <property type="term" value="F:peptidyl-prolyl cis-trans isomerase activity"/>
    <property type="evidence" value="ECO:0007669"/>
    <property type="project" value="UniProtKB-KW"/>
</dbReference>
<protein>
    <recommendedName>
        <fullName evidence="4">peptidylprolyl isomerase</fullName>
        <ecNumber evidence="4">5.2.1.8</ecNumber>
    </recommendedName>
</protein>
<organism evidence="6 7">
    <name type="scientific">Megaselia scalaris</name>
    <name type="common">Humpbacked fly</name>
    <name type="synonym">Phora scalaris</name>
    <dbReference type="NCBI Taxonomy" id="36166"/>
    <lineage>
        <taxon>Eukaryota</taxon>
        <taxon>Metazoa</taxon>
        <taxon>Ecdysozoa</taxon>
        <taxon>Arthropoda</taxon>
        <taxon>Hexapoda</taxon>
        <taxon>Insecta</taxon>
        <taxon>Pterygota</taxon>
        <taxon>Neoptera</taxon>
        <taxon>Endopterygota</taxon>
        <taxon>Diptera</taxon>
        <taxon>Brachycera</taxon>
        <taxon>Muscomorpha</taxon>
        <taxon>Platypezoidea</taxon>
        <taxon>Phoridae</taxon>
        <taxon>Megaseliini</taxon>
        <taxon>Megaselia</taxon>
    </lineage>
</organism>
<dbReference type="InterPro" id="IPR011990">
    <property type="entry name" value="TPR-like_helical_dom_sf"/>
</dbReference>
<dbReference type="InterPro" id="IPR019734">
    <property type="entry name" value="TPR_rpt"/>
</dbReference>
<evidence type="ECO:0000256" key="3">
    <source>
        <dbReference type="ARBA" id="ARBA00022803"/>
    </source>
</evidence>
<dbReference type="GO" id="GO:0007283">
    <property type="term" value="P:spermatogenesis"/>
    <property type="evidence" value="ECO:0007669"/>
    <property type="project" value="TreeGrafter"/>
</dbReference>
<keyword evidence="3" id="KW-0802">TPR repeat</keyword>
<dbReference type="GO" id="GO:0051879">
    <property type="term" value="F:Hsp90 protein binding"/>
    <property type="evidence" value="ECO:0007669"/>
    <property type="project" value="TreeGrafter"/>
</dbReference>
<dbReference type="InterPro" id="IPR042282">
    <property type="entry name" value="FKBP6/shu"/>
</dbReference>
<sequence length="426" mass="48763">MTCFLFISSDLLDQGTIFEIDANFVDNASAEFLSDFESEDEDNNPVDSQVLKSPWEASFDELRLLMTKVNNNIYKKVIVEGYDTKRFPSFACRVTVNYNGFFEKETTPFDSTYLRGKPFVFTVGQDDVLEGLNEAVQTMNIGEESQFVLSHRILFKEMGCPPRIPPKADGLFVIRLINFSEIGDENALMKAHATYLNAVDSFKGGRYTAAKNAFHKAVNALEFCNASNEDEDKKRNEMLLKLYRNLAVTYNKLDQPARACDMCKELKRLENYNQDCKGMFQEGKALAMLGDFKNAKKWLLKAQNLEPNNIEIYNEIKNVSNKEAKYKESQENFMKRAFGVLKNVTEEKNEELSLFKEEIKGALQEFKTNPGISKFSLPTSLNDKEIDVIRDLAEEMEMKLVLDPLYRSGMDGIADDLKKYYISKTE</sequence>
<comment type="catalytic activity">
    <reaction evidence="4">
        <text>[protein]-peptidylproline (omega=180) = [protein]-peptidylproline (omega=0)</text>
        <dbReference type="Rhea" id="RHEA:16237"/>
        <dbReference type="Rhea" id="RHEA-COMP:10747"/>
        <dbReference type="Rhea" id="RHEA-COMP:10748"/>
        <dbReference type="ChEBI" id="CHEBI:83833"/>
        <dbReference type="ChEBI" id="CHEBI:83834"/>
        <dbReference type="EC" id="5.2.1.8"/>
    </reaction>
</comment>
<dbReference type="PANTHER" id="PTHR46674">
    <property type="entry name" value="INACTIVE PEPTIDYL-PROLYL CIS-TRANS ISOMERASE FKBP6"/>
    <property type="match status" value="1"/>
</dbReference>
<dbReference type="HOGENOM" id="CLU_013615_13_2_1"/>
<dbReference type="SMART" id="SM00028">
    <property type="entry name" value="TPR"/>
    <property type="match status" value="3"/>
</dbReference>
<evidence type="ECO:0000259" key="5">
    <source>
        <dbReference type="PROSITE" id="PS50059"/>
    </source>
</evidence>
<dbReference type="EnsemblMetazoa" id="MESCA002397-RA">
    <property type="protein sequence ID" value="MESCA002397-PA"/>
    <property type="gene ID" value="MESCA002397"/>
</dbReference>
<dbReference type="PANTHER" id="PTHR46674:SF1">
    <property type="entry name" value="INACTIVE PEPTIDYL-PROLYL CIS-TRANS ISOMERASE FKBP6"/>
    <property type="match status" value="1"/>
</dbReference>
<proteinExistence type="inferred from homology"/>
<dbReference type="Gene3D" id="3.10.50.40">
    <property type="match status" value="1"/>
</dbReference>
<dbReference type="Gene3D" id="1.25.40.10">
    <property type="entry name" value="Tetratricopeptide repeat domain"/>
    <property type="match status" value="1"/>
</dbReference>